<dbReference type="InterPro" id="IPR036179">
    <property type="entry name" value="Ig-like_dom_sf"/>
</dbReference>
<keyword evidence="4" id="KW-0325">Glycoprotein</keyword>
<comment type="caution">
    <text evidence="7">The sequence shown here is derived from an EMBL/GenBank/DDBJ whole genome shotgun (WGS) entry which is preliminary data.</text>
</comment>
<feature type="domain" description="Ig-like" evidence="6">
    <location>
        <begin position="236"/>
        <end position="321"/>
    </location>
</feature>
<dbReference type="SUPFAM" id="SSF48726">
    <property type="entry name" value="Immunoglobulin"/>
    <property type="match status" value="2"/>
</dbReference>
<keyword evidence="5" id="KW-0393">Immunoglobulin domain</keyword>
<dbReference type="EMBL" id="CALNXK010000229">
    <property type="protein sequence ID" value="CAH3177701.1"/>
    <property type="molecule type" value="Genomic_DNA"/>
</dbReference>
<dbReference type="InterPro" id="IPR007110">
    <property type="entry name" value="Ig-like_dom"/>
</dbReference>
<dbReference type="InterPro" id="IPR013783">
    <property type="entry name" value="Ig-like_fold"/>
</dbReference>
<dbReference type="InterPro" id="IPR051275">
    <property type="entry name" value="Cell_adhesion_signaling"/>
</dbReference>
<organism evidence="7 8">
    <name type="scientific">Porites lobata</name>
    <dbReference type="NCBI Taxonomy" id="104759"/>
    <lineage>
        <taxon>Eukaryota</taxon>
        <taxon>Metazoa</taxon>
        <taxon>Cnidaria</taxon>
        <taxon>Anthozoa</taxon>
        <taxon>Hexacorallia</taxon>
        <taxon>Scleractinia</taxon>
        <taxon>Fungiina</taxon>
        <taxon>Poritidae</taxon>
        <taxon>Porites</taxon>
    </lineage>
</organism>
<evidence type="ECO:0000259" key="6">
    <source>
        <dbReference type="PROSITE" id="PS50835"/>
    </source>
</evidence>
<dbReference type="PANTHER" id="PTHR11640:SF31">
    <property type="entry name" value="IRREGULAR CHIASM C-ROUGHEST PROTEIN-RELATED"/>
    <property type="match status" value="1"/>
</dbReference>
<feature type="non-terminal residue" evidence="7">
    <location>
        <position position="1"/>
    </location>
</feature>
<evidence type="ECO:0000256" key="1">
    <source>
        <dbReference type="ARBA" id="ARBA00004479"/>
    </source>
</evidence>
<evidence type="ECO:0000313" key="7">
    <source>
        <dbReference type="EMBL" id="CAH3177701.1"/>
    </source>
</evidence>
<dbReference type="PANTHER" id="PTHR11640">
    <property type="entry name" value="NEPHRIN"/>
    <property type="match status" value="1"/>
</dbReference>
<dbReference type="PROSITE" id="PS50835">
    <property type="entry name" value="IG_LIKE"/>
    <property type="match status" value="2"/>
</dbReference>
<keyword evidence="3" id="KW-1015">Disulfide bond</keyword>
<name>A0ABN8REJ9_9CNID</name>
<dbReference type="CDD" id="cd00096">
    <property type="entry name" value="Ig"/>
    <property type="match status" value="2"/>
</dbReference>
<evidence type="ECO:0000256" key="2">
    <source>
        <dbReference type="ARBA" id="ARBA00023136"/>
    </source>
</evidence>
<evidence type="ECO:0000313" key="8">
    <source>
        <dbReference type="Proteomes" id="UP001159405"/>
    </source>
</evidence>
<evidence type="ECO:0000256" key="5">
    <source>
        <dbReference type="ARBA" id="ARBA00023319"/>
    </source>
</evidence>
<accession>A0ABN8REJ9</accession>
<keyword evidence="8" id="KW-1185">Reference proteome</keyword>
<feature type="domain" description="Ig-like" evidence="6">
    <location>
        <begin position="73"/>
        <end position="164"/>
    </location>
</feature>
<evidence type="ECO:0000256" key="4">
    <source>
        <dbReference type="ARBA" id="ARBA00023180"/>
    </source>
</evidence>
<comment type="subcellular location">
    <subcellularLocation>
        <location evidence="1">Membrane</location>
        <topology evidence="1">Single-pass type I membrane protein</topology>
    </subcellularLocation>
</comment>
<proteinExistence type="predicted"/>
<evidence type="ECO:0000256" key="3">
    <source>
        <dbReference type="ARBA" id="ARBA00023157"/>
    </source>
</evidence>
<dbReference type="InterPro" id="IPR003599">
    <property type="entry name" value="Ig_sub"/>
</dbReference>
<gene>
    <name evidence="7" type="ORF">PLOB_00019510</name>
</gene>
<dbReference type="Gene3D" id="2.60.40.10">
    <property type="entry name" value="Immunoglobulins"/>
    <property type="match status" value="2"/>
</dbReference>
<reference evidence="7 8" key="1">
    <citation type="submission" date="2022-05" db="EMBL/GenBank/DDBJ databases">
        <authorList>
            <consortium name="Genoscope - CEA"/>
            <person name="William W."/>
        </authorList>
    </citation>
    <scope>NUCLEOTIDE SEQUENCE [LARGE SCALE GENOMIC DNA]</scope>
</reference>
<dbReference type="SMART" id="SM00409">
    <property type="entry name" value="IG"/>
    <property type="match status" value="2"/>
</dbReference>
<keyword evidence="2" id="KW-0472">Membrane</keyword>
<dbReference type="Proteomes" id="UP001159405">
    <property type="component" value="Unassembled WGS sequence"/>
</dbReference>
<sequence>VSPTGTLDCEISAQKCQPPFQTITVTPKDSKVTLNCSIKNGGKVQDMTWQYIEKHLNASDSVPVERVYMTSSPVVLYPDGKLEDGKELKCTFKGWPLPRVVWYNPDKKQIINGSEGFYISEQLFGEDTLSSVLLNHNIQEKQAGAYKCTGMNNITGWSTEKSVIIELYHRWNQWDKQNQHVKTPKRCDALYIVTNTQEGRVRLGMLPPTVAQKNGNDFQIIFAHHIFLSSNTGFFPKAAKISSPQVPLEAYFNVTLECEVGVRPSDCWDNSLRWYFNNNSGKLESGEKYDIQERKTNTNCKTDFILTIVNVTEADEGKYKCEWLCEEDYPSFSRSSIIQLKVFPPSEKGNVTPVISKSLLLQLCLKSNERKTKLTKRNLKVFQNSFFLPDGACRLSWRVCGRCHSRGHRRLRHSSPRKKPQERRHHLKYQLITRTVEVLKT</sequence>
<protein>
    <recommendedName>
        <fullName evidence="6">Ig-like domain-containing protein</fullName>
    </recommendedName>
</protein>